<accession>A0A7Y9F2K2</accession>
<evidence type="ECO:0000313" key="1">
    <source>
        <dbReference type="EMBL" id="NYD57560.1"/>
    </source>
</evidence>
<sequence length="149" mass="16396">MDDLEVLADDLMARGSEVVEVLEAAGLEVALARGEGDYCQMVPVQGLTFAFGGALTEDVAYAERFRVARDAMVDQGWEVVVEGEYARRGERPHPYVELEREDHRLSLDLTALEGSDALVFGLTRDDDCVRVPGDGVQLPEDLEEVVLVE</sequence>
<comment type="caution">
    <text evidence="1">The sequence shown here is derived from an EMBL/GenBank/DDBJ whole genome shotgun (WGS) entry which is preliminary data.</text>
</comment>
<keyword evidence="2" id="KW-1185">Reference proteome</keyword>
<dbReference type="AlphaFoldDB" id="A0A7Y9F2K2"/>
<reference evidence="1 2" key="1">
    <citation type="submission" date="2020-07" db="EMBL/GenBank/DDBJ databases">
        <title>Sequencing the genomes of 1000 actinobacteria strains.</title>
        <authorList>
            <person name="Klenk H.-P."/>
        </authorList>
    </citation>
    <scope>NUCLEOTIDE SEQUENCE [LARGE SCALE GENOMIC DNA]</scope>
    <source>
        <strain evidence="1 2">DSM 18965</strain>
    </source>
</reference>
<dbReference type="RefSeq" id="WP_179615307.1">
    <property type="nucleotide sequence ID" value="NZ_CP059163.1"/>
</dbReference>
<proteinExistence type="predicted"/>
<dbReference type="Proteomes" id="UP000516957">
    <property type="component" value="Unassembled WGS sequence"/>
</dbReference>
<name>A0A7Y9F2K2_9ACTN</name>
<gene>
    <name evidence="1" type="ORF">BKA08_001798</name>
</gene>
<dbReference type="EMBL" id="JACCBE010000001">
    <property type="protein sequence ID" value="NYD57560.1"/>
    <property type="molecule type" value="Genomic_DNA"/>
</dbReference>
<organism evidence="1 2">
    <name type="scientific">Nocardioides marinisabuli</name>
    <dbReference type="NCBI Taxonomy" id="419476"/>
    <lineage>
        <taxon>Bacteria</taxon>
        <taxon>Bacillati</taxon>
        <taxon>Actinomycetota</taxon>
        <taxon>Actinomycetes</taxon>
        <taxon>Propionibacteriales</taxon>
        <taxon>Nocardioidaceae</taxon>
        <taxon>Nocardioides</taxon>
    </lineage>
</organism>
<evidence type="ECO:0000313" key="2">
    <source>
        <dbReference type="Proteomes" id="UP000516957"/>
    </source>
</evidence>
<protein>
    <submittedName>
        <fullName evidence="1">Uncharacterized protein</fullName>
    </submittedName>
</protein>